<organism evidence="2 3">
    <name type="scientific">Rhodopirellula baltica (strain DSM 10527 / NCIMB 13988 / SH1)</name>
    <dbReference type="NCBI Taxonomy" id="243090"/>
    <lineage>
        <taxon>Bacteria</taxon>
        <taxon>Pseudomonadati</taxon>
        <taxon>Planctomycetota</taxon>
        <taxon>Planctomycetia</taxon>
        <taxon>Pirellulales</taxon>
        <taxon>Pirellulaceae</taxon>
        <taxon>Rhodopirellula</taxon>
    </lineage>
</organism>
<accession>Q7UG98</accession>
<feature type="transmembrane region" description="Helical" evidence="1">
    <location>
        <begin position="92"/>
        <end position="110"/>
    </location>
</feature>
<dbReference type="STRING" id="243090.RB8034"/>
<keyword evidence="1" id="KW-0472">Membrane</keyword>
<dbReference type="EMBL" id="BX294147">
    <property type="protein sequence ID" value="CAD78431.1"/>
    <property type="molecule type" value="Genomic_DNA"/>
</dbReference>
<dbReference type="OrthoDB" id="290340at2"/>
<name>Q7UG98_RHOBA</name>
<evidence type="ECO:0000313" key="2">
    <source>
        <dbReference type="EMBL" id="CAD78431.1"/>
    </source>
</evidence>
<proteinExistence type="predicted"/>
<feature type="transmembrane region" description="Helical" evidence="1">
    <location>
        <begin position="122"/>
        <end position="143"/>
    </location>
</feature>
<dbReference type="PATRIC" id="fig|243090.15.peg.3880"/>
<evidence type="ECO:0000256" key="1">
    <source>
        <dbReference type="SAM" id="Phobius"/>
    </source>
</evidence>
<gene>
    <name evidence="2" type="ordered locus">RB8034</name>
</gene>
<keyword evidence="3" id="KW-1185">Reference proteome</keyword>
<dbReference type="Proteomes" id="UP000001025">
    <property type="component" value="Chromosome"/>
</dbReference>
<dbReference type="EnsemblBacteria" id="CAD78431">
    <property type="protein sequence ID" value="CAD78431"/>
    <property type="gene ID" value="RB8034"/>
</dbReference>
<protein>
    <submittedName>
        <fullName evidence="2">Uncharacterized protein</fullName>
    </submittedName>
</protein>
<dbReference type="KEGG" id="rba:RB8034"/>
<keyword evidence="1" id="KW-1133">Transmembrane helix</keyword>
<dbReference type="InParanoid" id="Q7UG98"/>
<reference evidence="2 3" key="1">
    <citation type="journal article" date="2003" name="Proc. Natl. Acad. Sci. U.S.A.">
        <title>Complete genome sequence of the marine planctomycete Pirellula sp. strain 1.</title>
        <authorList>
            <person name="Gloeckner F.O."/>
            <person name="Kube M."/>
            <person name="Bauer M."/>
            <person name="Teeling H."/>
            <person name="Lombardot T."/>
            <person name="Ludwig W."/>
            <person name="Gade D."/>
            <person name="Beck A."/>
            <person name="Borzym K."/>
            <person name="Heitmann K."/>
            <person name="Rabus R."/>
            <person name="Schlesner H."/>
            <person name="Amann R."/>
            <person name="Reinhardt R."/>
        </authorList>
    </citation>
    <scope>NUCLEOTIDE SEQUENCE [LARGE SCALE GENOMIC DNA]</scope>
    <source>
        <strain evidence="3">DSM 10527 / NCIMB 13988 / SH1</strain>
    </source>
</reference>
<keyword evidence="1" id="KW-0812">Transmembrane</keyword>
<sequence length="147" mass="16564">MLVAAQFAAHLRLSDHGCDSWLSGEKNSLKGASYPSRRGGRERKVAQGHRATGARARSFSSRDIADRRWFDLGCSFFEPFLESAVLSISPTYLLYYLPLIIAISLVFGATRHEDLSLILRHAFHTARWITGFMAVVFALVLFLDWMV</sequence>
<dbReference type="AlphaFoldDB" id="Q7UG98"/>
<dbReference type="HOGENOM" id="CLU_1766538_0_0_0"/>
<evidence type="ECO:0000313" key="3">
    <source>
        <dbReference type="Proteomes" id="UP000001025"/>
    </source>
</evidence>